<feature type="transmembrane region" description="Helical" evidence="7">
    <location>
        <begin position="139"/>
        <end position="158"/>
    </location>
</feature>
<evidence type="ECO:0000313" key="10">
    <source>
        <dbReference type="Proteomes" id="UP000601435"/>
    </source>
</evidence>
<dbReference type="PANTHER" id="PTHR11562:SF17">
    <property type="entry name" value="RE54080P-RELATED"/>
    <property type="match status" value="1"/>
</dbReference>
<dbReference type="InterPro" id="IPR027469">
    <property type="entry name" value="Cation_efflux_TMD_sf"/>
</dbReference>
<comment type="subcellular location">
    <subcellularLocation>
        <location evidence="1">Membrane</location>
        <topology evidence="1">Multi-pass membrane protein</topology>
    </subcellularLocation>
</comment>
<name>A0A812W262_9DINO</name>
<keyword evidence="3" id="KW-0864">Zinc transport</keyword>
<evidence type="ECO:0000256" key="5">
    <source>
        <dbReference type="ARBA" id="ARBA00023136"/>
    </source>
</evidence>
<proteinExistence type="predicted"/>
<protein>
    <submittedName>
        <fullName evidence="9">Slc30a8 protein</fullName>
    </submittedName>
</protein>
<accession>A0A812W262</accession>
<keyword evidence="3" id="KW-0862">Zinc</keyword>
<evidence type="ECO:0000256" key="3">
    <source>
        <dbReference type="ARBA" id="ARBA00022906"/>
    </source>
</evidence>
<feature type="compositionally biased region" description="Basic and acidic residues" evidence="6">
    <location>
        <begin position="1"/>
        <end position="39"/>
    </location>
</feature>
<dbReference type="GO" id="GO:0005385">
    <property type="term" value="F:zinc ion transmembrane transporter activity"/>
    <property type="evidence" value="ECO:0007669"/>
    <property type="project" value="TreeGrafter"/>
</dbReference>
<keyword evidence="3" id="KW-0406">Ion transport</keyword>
<dbReference type="InterPro" id="IPR002524">
    <property type="entry name" value="Cation_efflux"/>
</dbReference>
<sequence>MSGHGDHHGHGHDLERPLMDGHSHGHDDHGHGHGDDGHGHSHSSHGHGDEGHGHSHSVETSKSDYLDDEQRLQRAVFWALSFMLVEIIGGLMANSLAVLTDAAHMLSDVGGFIVSLVALQLSRMEATKEYTFGYKQAEVLGALLSVALVWALTAVLLSEALPRFFRPEPVNGKLMFVVATIGLVVNLVLMQVLGHGHSHDGGHGHSHDDDSVAVQAALAHVIGDIVQSLGVCVAALCIWLEPFDIGSTPTAAGQVSNWIYVTRLNHAALHIWL</sequence>
<dbReference type="AlphaFoldDB" id="A0A812W262"/>
<feature type="compositionally biased region" description="Basic and acidic residues" evidence="6">
    <location>
        <begin position="46"/>
        <end position="65"/>
    </location>
</feature>
<dbReference type="Gene3D" id="1.20.1510.10">
    <property type="entry name" value="Cation efflux protein transmembrane domain"/>
    <property type="match status" value="1"/>
</dbReference>
<feature type="region of interest" description="Disordered" evidence="6">
    <location>
        <begin position="1"/>
        <end position="65"/>
    </location>
</feature>
<dbReference type="NCBIfam" id="TIGR01297">
    <property type="entry name" value="CDF"/>
    <property type="match status" value="1"/>
</dbReference>
<dbReference type="EMBL" id="CAJNJA010032248">
    <property type="protein sequence ID" value="CAE7665323.1"/>
    <property type="molecule type" value="Genomic_DNA"/>
</dbReference>
<dbReference type="Pfam" id="PF01545">
    <property type="entry name" value="Cation_efflux"/>
    <property type="match status" value="1"/>
</dbReference>
<reference evidence="9" key="1">
    <citation type="submission" date="2021-02" db="EMBL/GenBank/DDBJ databases">
        <authorList>
            <person name="Dougan E. K."/>
            <person name="Rhodes N."/>
            <person name="Thang M."/>
            <person name="Chan C."/>
        </authorList>
    </citation>
    <scope>NUCLEOTIDE SEQUENCE</scope>
</reference>
<evidence type="ECO:0000313" key="9">
    <source>
        <dbReference type="EMBL" id="CAE7665323.1"/>
    </source>
</evidence>
<feature type="domain" description="Cation efflux protein transmembrane" evidence="8">
    <location>
        <begin position="74"/>
        <end position="251"/>
    </location>
</feature>
<comment type="caution">
    <text evidence="9">The sequence shown here is derived from an EMBL/GenBank/DDBJ whole genome shotgun (WGS) entry which is preliminary data.</text>
</comment>
<evidence type="ECO:0000256" key="2">
    <source>
        <dbReference type="ARBA" id="ARBA00022692"/>
    </source>
</evidence>
<evidence type="ECO:0000256" key="1">
    <source>
        <dbReference type="ARBA" id="ARBA00004141"/>
    </source>
</evidence>
<evidence type="ECO:0000256" key="7">
    <source>
        <dbReference type="SAM" id="Phobius"/>
    </source>
</evidence>
<feature type="transmembrane region" description="Helical" evidence="7">
    <location>
        <begin position="170"/>
        <end position="189"/>
    </location>
</feature>
<feature type="transmembrane region" description="Helical" evidence="7">
    <location>
        <begin position="75"/>
        <end position="96"/>
    </location>
</feature>
<dbReference type="SUPFAM" id="SSF161111">
    <property type="entry name" value="Cation efflux protein transmembrane domain-like"/>
    <property type="match status" value="1"/>
</dbReference>
<evidence type="ECO:0000256" key="6">
    <source>
        <dbReference type="SAM" id="MobiDB-lite"/>
    </source>
</evidence>
<dbReference type="OrthoDB" id="9944568at2759"/>
<evidence type="ECO:0000256" key="4">
    <source>
        <dbReference type="ARBA" id="ARBA00022989"/>
    </source>
</evidence>
<keyword evidence="2 7" id="KW-0812">Transmembrane</keyword>
<dbReference type="InterPro" id="IPR058533">
    <property type="entry name" value="Cation_efflux_TM"/>
</dbReference>
<dbReference type="InterPro" id="IPR050681">
    <property type="entry name" value="CDF/SLC30A"/>
</dbReference>
<evidence type="ECO:0000259" key="8">
    <source>
        <dbReference type="Pfam" id="PF01545"/>
    </source>
</evidence>
<dbReference type="GO" id="GO:0005886">
    <property type="term" value="C:plasma membrane"/>
    <property type="evidence" value="ECO:0007669"/>
    <property type="project" value="TreeGrafter"/>
</dbReference>
<dbReference type="Proteomes" id="UP000601435">
    <property type="component" value="Unassembled WGS sequence"/>
</dbReference>
<gene>
    <name evidence="9" type="primary">slc30a8</name>
    <name evidence="9" type="ORF">SNEC2469_LOCUS18985</name>
</gene>
<dbReference type="PANTHER" id="PTHR11562">
    <property type="entry name" value="CATION EFFLUX PROTEIN/ ZINC TRANSPORTER"/>
    <property type="match status" value="1"/>
</dbReference>
<keyword evidence="3" id="KW-0813">Transport</keyword>
<keyword evidence="10" id="KW-1185">Reference proteome</keyword>
<organism evidence="9 10">
    <name type="scientific">Symbiodinium necroappetens</name>
    <dbReference type="NCBI Taxonomy" id="1628268"/>
    <lineage>
        <taxon>Eukaryota</taxon>
        <taxon>Sar</taxon>
        <taxon>Alveolata</taxon>
        <taxon>Dinophyceae</taxon>
        <taxon>Suessiales</taxon>
        <taxon>Symbiodiniaceae</taxon>
        <taxon>Symbiodinium</taxon>
    </lineage>
</organism>
<keyword evidence="4 7" id="KW-1133">Transmembrane helix</keyword>
<keyword evidence="5 7" id="KW-0472">Membrane</keyword>